<dbReference type="PROSITE" id="PS50035">
    <property type="entry name" value="PLD"/>
    <property type="match status" value="2"/>
</dbReference>
<sequence>MSPSLELPPSFVGPWKELLLSRQREQLGDLPNHYARDPDSLITTSSPQTLYVGTGYSIFTRGILPAILDAKSSVHFVTCYWAASPSLSAVNDTLLQLAASRRSDGGAARSTLQVTVGFSSWGLFQKLFHTSSRDGQLYPQSQWGKLGLPDQSTLTSAGIQLTVKSLFFTPFSVMHPKYVIIDGNRVFVPSCNVSWERWFEGCVELQGDVVQTLIAFHARVWGVGADQSSTMGTTEGRERGSSVSEEDSRTADTPYGAATLLSREDETSAIKSLKIAGNDRVPTILLPSPHHRNPRFSFFPFLSHSNPPMTPLNAALLTLFNNARRQIMILTPNVTSWPVLKALLDALARGVDVQIRTNRRMMLIEQLVTAGTTTSMCLKKFVKQYQQLRDNSQSYDIEAPPVRLGKLEILYYKADSRRRAREDEPVVSHFKMTMVDNEYLVLGSGNMDRASWWTSQELGFLFYVPGQDWHKLWDGVLENRMEVYYRPRDI</sequence>
<keyword evidence="4" id="KW-1185">Reference proteome</keyword>
<feature type="domain" description="PLD phosphodiesterase" evidence="2">
    <location>
        <begin position="424"/>
        <end position="451"/>
    </location>
</feature>
<dbReference type="Pfam" id="PF13091">
    <property type="entry name" value="PLDc_2"/>
    <property type="match status" value="1"/>
</dbReference>
<evidence type="ECO:0000313" key="3">
    <source>
        <dbReference type="EMBL" id="KHN97296.1"/>
    </source>
</evidence>
<dbReference type="GO" id="GO:0030572">
    <property type="term" value="F:phosphatidyltransferase activity"/>
    <property type="evidence" value="ECO:0007669"/>
    <property type="project" value="UniProtKB-ARBA"/>
</dbReference>
<dbReference type="SUPFAM" id="SSF56024">
    <property type="entry name" value="Phospholipase D/nuclease"/>
    <property type="match status" value="2"/>
</dbReference>
<dbReference type="Proteomes" id="UP000030816">
    <property type="component" value="Unassembled WGS sequence"/>
</dbReference>
<feature type="domain" description="PLD phosphodiesterase" evidence="2">
    <location>
        <begin position="170"/>
        <end position="197"/>
    </location>
</feature>
<dbReference type="AlphaFoldDB" id="A0A0B2WMM5"/>
<dbReference type="PANTHER" id="PTHR21248">
    <property type="entry name" value="CARDIOLIPIN SYNTHASE"/>
    <property type="match status" value="1"/>
</dbReference>
<dbReference type="OrthoDB" id="2958217at2759"/>
<organism evidence="3 4">
    <name type="scientific">Metarhizium album (strain ARSEF 1941)</name>
    <dbReference type="NCBI Taxonomy" id="1081103"/>
    <lineage>
        <taxon>Eukaryota</taxon>
        <taxon>Fungi</taxon>
        <taxon>Dikarya</taxon>
        <taxon>Ascomycota</taxon>
        <taxon>Pezizomycotina</taxon>
        <taxon>Sordariomycetes</taxon>
        <taxon>Hypocreomycetidae</taxon>
        <taxon>Hypocreales</taxon>
        <taxon>Clavicipitaceae</taxon>
        <taxon>Metarhizium</taxon>
    </lineage>
</organism>
<name>A0A0B2WMM5_METAS</name>
<proteinExistence type="predicted"/>
<protein>
    <submittedName>
        <fullName evidence="3">Phospholipase D</fullName>
    </submittedName>
</protein>
<dbReference type="EMBL" id="AZHE01000011">
    <property type="protein sequence ID" value="KHN97296.1"/>
    <property type="molecule type" value="Genomic_DNA"/>
</dbReference>
<dbReference type="GO" id="GO:0032049">
    <property type="term" value="P:cardiolipin biosynthetic process"/>
    <property type="evidence" value="ECO:0007669"/>
    <property type="project" value="UniProtKB-ARBA"/>
</dbReference>
<evidence type="ECO:0000259" key="2">
    <source>
        <dbReference type="PROSITE" id="PS50035"/>
    </source>
</evidence>
<dbReference type="PANTHER" id="PTHR21248:SF11">
    <property type="entry name" value="PLD PHOSPHODIESTERASE DOMAIN-CONTAINING PROTEIN"/>
    <property type="match status" value="1"/>
</dbReference>
<feature type="compositionally biased region" description="Basic and acidic residues" evidence="1">
    <location>
        <begin position="235"/>
        <end position="250"/>
    </location>
</feature>
<dbReference type="InterPro" id="IPR001736">
    <property type="entry name" value="PLipase_D/transphosphatidylase"/>
</dbReference>
<dbReference type="InterPro" id="IPR025202">
    <property type="entry name" value="PLD-like_dom"/>
</dbReference>
<dbReference type="SMART" id="SM00155">
    <property type="entry name" value="PLDc"/>
    <property type="match status" value="2"/>
</dbReference>
<feature type="region of interest" description="Disordered" evidence="1">
    <location>
        <begin position="227"/>
        <end position="252"/>
    </location>
</feature>
<comment type="caution">
    <text evidence="3">The sequence shown here is derived from an EMBL/GenBank/DDBJ whole genome shotgun (WGS) entry which is preliminary data.</text>
</comment>
<dbReference type="GeneID" id="63739348"/>
<accession>A0A0B2WMM5</accession>
<dbReference type="RefSeq" id="XP_040678362.1">
    <property type="nucleotide sequence ID" value="XM_040823691.1"/>
</dbReference>
<dbReference type="HOGENOM" id="CLU_030268_0_0_1"/>
<reference evidence="3 4" key="1">
    <citation type="journal article" date="2014" name="Proc. Natl. Acad. Sci. U.S.A.">
        <title>Trajectory and genomic determinants of fungal-pathogen speciation and host adaptation.</title>
        <authorList>
            <person name="Hu X."/>
            <person name="Xiao G."/>
            <person name="Zheng P."/>
            <person name="Shang Y."/>
            <person name="Su Y."/>
            <person name="Zhang X."/>
            <person name="Liu X."/>
            <person name="Zhan S."/>
            <person name="St Leger R.J."/>
            <person name="Wang C."/>
        </authorList>
    </citation>
    <scope>NUCLEOTIDE SEQUENCE [LARGE SCALE GENOMIC DNA]</scope>
    <source>
        <strain evidence="3 4">ARSEF 1941</strain>
    </source>
</reference>
<evidence type="ECO:0000313" key="4">
    <source>
        <dbReference type="Proteomes" id="UP000030816"/>
    </source>
</evidence>
<dbReference type="Gene3D" id="3.30.870.10">
    <property type="entry name" value="Endonuclease Chain A"/>
    <property type="match status" value="2"/>
</dbReference>
<dbReference type="CDD" id="cd00138">
    <property type="entry name" value="PLDc_SF"/>
    <property type="match status" value="1"/>
</dbReference>
<gene>
    <name evidence="3" type="ORF">MAM_04893</name>
</gene>
<dbReference type="STRING" id="1081103.A0A0B2WMM5"/>
<evidence type="ECO:0000256" key="1">
    <source>
        <dbReference type="SAM" id="MobiDB-lite"/>
    </source>
</evidence>